<evidence type="ECO:0000313" key="1">
    <source>
        <dbReference type="EMBL" id="KMS69570.1"/>
    </source>
</evidence>
<protein>
    <submittedName>
        <fullName evidence="1">Uncharacterized protein</fullName>
    </submittedName>
</protein>
<dbReference type="EMBL" id="LFNT01000058">
    <property type="protein sequence ID" value="KMS69570.1"/>
    <property type="molecule type" value="Genomic_DNA"/>
</dbReference>
<dbReference type="AlphaFoldDB" id="A0A0J8BVJ8"/>
<sequence>MGALVAVADAELGNCSAIRRSSRGFDDRVVDELHHNIKGSPPGVGYDPVQYWRGGPEDPEYHVIRIEPWRIQLVRGSDLRSIIWQLDTS</sequence>
<dbReference type="PATRIC" id="fig|1938.3.peg.7223"/>
<organism evidence="1 2">
    <name type="scientific">Streptomyces viridochromogenes</name>
    <dbReference type="NCBI Taxonomy" id="1938"/>
    <lineage>
        <taxon>Bacteria</taxon>
        <taxon>Bacillati</taxon>
        <taxon>Actinomycetota</taxon>
        <taxon>Actinomycetes</taxon>
        <taxon>Kitasatosporales</taxon>
        <taxon>Streptomycetaceae</taxon>
        <taxon>Streptomyces</taxon>
    </lineage>
</organism>
<dbReference type="OrthoDB" id="3382273at2"/>
<reference evidence="1 2" key="1">
    <citation type="submission" date="2015-06" db="EMBL/GenBank/DDBJ databases">
        <authorList>
            <person name="Ju K.-S."/>
            <person name="Doroghazi J.R."/>
            <person name="Metcalf W.W."/>
        </authorList>
    </citation>
    <scope>NUCLEOTIDE SEQUENCE [LARGE SCALE GENOMIC DNA]</scope>
    <source>
        <strain evidence="1 2">NRRL 3414</strain>
    </source>
</reference>
<gene>
    <name evidence="1" type="ORF">ACM01_34655</name>
</gene>
<accession>A0A0J8BVJ8</accession>
<dbReference type="RefSeq" id="WP_048585359.1">
    <property type="nucleotide sequence ID" value="NZ_LFNT01000058.1"/>
</dbReference>
<proteinExistence type="predicted"/>
<comment type="caution">
    <text evidence="1">The sequence shown here is derived from an EMBL/GenBank/DDBJ whole genome shotgun (WGS) entry which is preliminary data.</text>
</comment>
<dbReference type="Proteomes" id="UP000037432">
    <property type="component" value="Unassembled WGS sequence"/>
</dbReference>
<evidence type="ECO:0000313" key="2">
    <source>
        <dbReference type="Proteomes" id="UP000037432"/>
    </source>
</evidence>
<name>A0A0J8BVJ8_STRVR</name>